<dbReference type="SUPFAM" id="SSF63829">
    <property type="entry name" value="Calcium-dependent phosphotriesterase"/>
    <property type="match status" value="1"/>
</dbReference>
<dbReference type="InterPro" id="IPR011042">
    <property type="entry name" value="6-blade_b-propeller_TolB-like"/>
</dbReference>
<keyword evidence="3" id="KW-0926">Vacuole</keyword>
<comment type="subcellular location">
    <subcellularLocation>
        <location evidence="1">Vacuole</location>
    </subcellularLocation>
</comment>
<keyword evidence="8" id="KW-1185">Reference proteome</keyword>
<reference evidence="7 8" key="1">
    <citation type="journal article" date="2018" name="Nat. Genet.">
        <title>The Rosa genome provides new insights in the design of modern roses.</title>
        <authorList>
            <person name="Bendahmane M."/>
        </authorList>
    </citation>
    <scope>NUCLEOTIDE SEQUENCE [LARGE SCALE GENOMIC DNA]</scope>
    <source>
        <strain evidence="8">cv. Old Blush</strain>
    </source>
</reference>
<organism evidence="7 8">
    <name type="scientific">Rosa chinensis</name>
    <name type="common">China rose</name>
    <dbReference type="NCBI Taxonomy" id="74649"/>
    <lineage>
        <taxon>Eukaryota</taxon>
        <taxon>Viridiplantae</taxon>
        <taxon>Streptophyta</taxon>
        <taxon>Embryophyta</taxon>
        <taxon>Tracheophyta</taxon>
        <taxon>Spermatophyta</taxon>
        <taxon>Magnoliopsida</taxon>
        <taxon>eudicotyledons</taxon>
        <taxon>Gunneridae</taxon>
        <taxon>Pentapetalae</taxon>
        <taxon>rosids</taxon>
        <taxon>fabids</taxon>
        <taxon>Rosales</taxon>
        <taxon>Rosaceae</taxon>
        <taxon>Rosoideae</taxon>
        <taxon>Rosoideae incertae sedis</taxon>
        <taxon>Rosa</taxon>
    </lineage>
</organism>
<proteinExistence type="inferred from homology"/>
<sequence>MSVRSSFVVFSFFFLVTIASSISQAEALSIGGFEHHEIPVPVVGPESVAFDCSGAAYVGVADGRIFKWLGRQYGWAEFATTSTSRPRALCDGSTNKDNEPTCGRPLGLKFHPTTCELYIADAYFGLLKTGPNGGVARQLATSAEGIPFQFTNSVDINPVTGMVYFTDSSSVYQRRNWESSFNTGDKTGRLMRYNPSANRVEVLLRGLSFANGVAQKHSKVLGSRTKSY</sequence>
<dbReference type="Gramene" id="PRQ43296">
    <property type="protein sequence ID" value="PRQ43296"/>
    <property type="gene ID" value="RchiOBHm_Chr3g0466961"/>
</dbReference>
<feature type="signal peptide" evidence="5">
    <location>
        <begin position="1"/>
        <end position="27"/>
    </location>
</feature>
<keyword evidence="4" id="KW-0325">Glycoprotein</keyword>
<keyword evidence="5" id="KW-0732">Signal</keyword>
<evidence type="ECO:0000259" key="6">
    <source>
        <dbReference type="Pfam" id="PF03088"/>
    </source>
</evidence>
<evidence type="ECO:0000256" key="5">
    <source>
        <dbReference type="SAM" id="SignalP"/>
    </source>
</evidence>
<comment type="caution">
    <text evidence="7">The sequence shown here is derived from an EMBL/GenBank/DDBJ whole genome shotgun (WGS) entry which is preliminary data.</text>
</comment>
<dbReference type="AlphaFoldDB" id="A0A2P6RA45"/>
<evidence type="ECO:0000256" key="2">
    <source>
        <dbReference type="ARBA" id="ARBA00009191"/>
    </source>
</evidence>
<evidence type="ECO:0000313" key="8">
    <source>
        <dbReference type="Proteomes" id="UP000238479"/>
    </source>
</evidence>
<dbReference type="PANTHER" id="PTHR10426:SF86">
    <property type="entry name" value="PROTEIN STRICTOSIDINE SYNTHASE-LIKE 10-LIKE"/>
    <property type="match status" value="1"/>
</dbReference>
<evidence type="ECO:0000256" key="4">
    <source>
        <dbReference type="ARBA" id="ARBA00023180"/>
    </source>
</evidence>
<evidence type="ECO:0000256" key="1">
    <source>
        <dbReference type="ARBA" id="ARBA00004116"/>
    </source>
</evidence>
<keyword evidence="7" id="KW-0456">Lyase</keyword>
<gene>
    <name evidence="7" type="ORF">RchiOBHm_Chr3g0466961</name>
</gene>
<accession>A0A2P6RA45</accession>
<dbReference type="InterPro" id="IPR018119">
    <property type="entry name" value="Strictosidine_synth_cons-reg"/>
</dbReference>
<dbReference type="Pfam" id="PF20067">
    <property type="entry name" value="SSL_N"/>
    <property type="match status" value="1"/>
</dbReference>
<dbReference type="STRING" id="74649.A0A2P6RA45"/>
<dbReference type="GO" id="GO:0005773">
    <property type="term" value="C:vacuole"/>
    <property type="evidence" value="ECO:0007669"/>
    <property type="project" value="UniProtKB-SubCell"/>
</dbReference>
<dbReference type="GO" id="GO:0012505">
    <property type="term" value="C:endomembrane system"/>
    <property type="evidence" value="ECO:0007669"/>
    <property type="project" value="TreeGrafter"/>
</dbReference>
<dbReference type="EC" id="4.3.3.2" evidence="7"/>
<protein>
    <submittedName>
        <fullName evidence="7">Putative strictosidine synthase</fullName>
        <ecNumber evidence="7">4.3.3.2</ecNumber>
    </submittedName>
</protein>
<dbReference type="GO" id="GO:0016787">
    <property type="term" value="F:hydrolase activity"/>
    <property type="evidence" value="ECO:0007669"/>
    <property type="project" value="TreeGrafter"/>
</dbReference>
<dbReference type="Proteomes" id="UP000238479">
    <property type="component" value="Chromosome 3"/>
</dbReference>
<feature type="chain" id="PRO_5015176691" evidence="5">
    <location>
        <begin position="28"/>
        <end position="228"/>
    </location>
</feature>
<name>A0A2P6RA45_ROSCH</name>
<comment type="similarity">
    <text evidence="2">Belongs to the strictosidine synthase family.</text>
</comment>
<dbReference type="GO" id="GO:0016829">
    <property type="term" value="F:lyase activity"/>
    <property type="evidence" value="ECO:0007669"/>
    <property type="project" value="UniProtKB-KW"/>
</dbReference>
<dbReference type="OMA" id="FFVNIEL"/>
<dbReference type="Gene3D" id="2.120.10.30">
    <property type="entry name" value="TolB, C-terminal domain"/>
    <property type="match status" value="1"/>
</dbReference>
<feature type="domain" description="Strictosidine synthase conserved region" evidence="6">
    <location>
        <begin position="152"/>
        <end position="214"/>
    </location>
</feature>
<evidence type="ECO:0000256" key="3">
    <source>
        <dbReference type="ARBA" id="ARBA00022554"/>
    </source>
</evidence>
<dbReference type="Pfam" id="PF03088">
    <property type="entry name" value="Str_synth"/>
    <property type="match status" value="1"/>
</dbReference>
<dbReference type="EMBL" id="PDCK01000041">
    <property type="protein sequence ID" value="PRQ43296.1"/>
    <property type="molecule type" value="Genomic_DNA"/>
</dbReference>
<evidence type="ECO:0000313" key="7">
    <source>
        <dbReference type="EMBL" id="PRQ43296.1"/>
    </source>
</evidence>
<dbReference type="PANTHER" id="PTHR10426">
    <property type="entry name" value="STRICTOSIDINE SYNTHASE-RELATED"/>
    <property type="match status" value="1"/>
</dbReference>